<dbReference type="EMBL" id="RHIB01000004">
    <property type="protein sequence ID" value="RNA66317.1"/>
    <property type="molecule type" value="Genomic_DNA"/>
</dbReference>
<dbReference type="Proteomes" id="UP000278746">
    <property type="component" value="Unassembled WGS sequence"/>
</dbReference>
<dbReference type="SUPFAM" id="SSF110296">
    <property type="entry name" value="Oligoxyloglucan reducing end-specific cellobiohydrolase"/>
    <property type="match status" value="1"/>
</dbReference>
<dbReference type="NCBIfam" id="NF045728">
    <property type="entry name" value="glycosyl_F510_1955"/>
    <property type="match status" value="1"/>
</dbReference>
<gene>
    <name evidence="3" type="ORF">EBO34_19575</name>
</gene>
<dbReference type="AlphaFoldDB" id="A0A3M7TLA5"/>
<dbReference type="InterPro" id="IPR054817">
    <property type="entry name" value="Glycosyl_F510_1955-like"/>
</dbReference>
<evidence type="ECO:0008006" key="5">
    <source>
        <dbReference type="Google" id="ProtNLM"/>
    </source>
</evidence>
<dbReference type="RefSeq" id="WP_122901794.1">
    <property type="nucleotide sequence ID" value="NZ_RHIB01000004.1"/>
</dbReference>
<evidence type="ECO:0000313" key="3">
    <source>
        <dbReference type="EMBL" id="RNA66317.1"/>
    </source>
</evidence>
<feature type="signal peptide" evidence="2">
    <location>
        <begin position="1"/>
        <end position="21"/>
    </location>
</feature>
<dbReference type="InterPro" id="IPR015943">
    <property type="entry name" value="WD40/YVTN_repeat-like_dom_sf"/>
</dbReference>
<comment type="caution">
    <text evidence="3">The sequence shown here is derived from an EMBL/GenBank/DDBJ whole genome shotgun (WGS) entry which is preliminary data.</text>
</comment>
<reference evidence="3 4" key="1">
    <citation type="submission" date="2018-10" db="EMBL/GenBank/DDBJ databases">
        <title>Bacillus Keqinensis sp. nov., a moderately halophilic bacterium isolated from a saline-alkaline lake.</title>
        <authorList>
            <person name="Wang H."/>
        </authorList>
    </citation>
    <scope>NUCLEOTIDE SEQUENCE [LARGE SCALE GENOMIC DNA]</scope>
    <source>
        <strain evidence="3 4">KQ-3</strain>
    </source>
</reference>
<sequence>MRKSIWLSALGGILLVSACQAEDQEEQTAEPDESVEEAEQSDEQTVDLSGDDDFFIQNDELEITHIHGLGYAGNEGILYVATHHGLALYDDGSWYETSEERNDYMGFSAVEDGFYTSGHPGEASSFEVDPIGLVKSNDGGKTLETLDLLGMTDFHVKGTGYYSNAIYVYNPKANERLEETGFYRTLDDAETWEKREGEGLPEASYDQGGYPNFAIAVHPSDEDTLAVGTSEGLFLSNDSGGTFERTGLGNPVIAAAYYEDDVYAGIWDGEIQLVRYDGEETTVLKRPDLQEQDAIQYIAVNPQDDSEIVFTTFHGEGYLSEDGGDSWEKIIDAGQVVSK</sequence>
<evidence type="ECO:0000313" key="4">
    <source>
        <dbReference type="Proteomes" id="UP000278746"/>
    </source>
</evidence>
<accession>A0A3M7TLA5</accession>
<organism evidence="3 4">
    <name type="scientific">Alteribacter keqinensis</name>
    <dbReference type="NCBI Taxonomy" id="2483800"/>
    <lineage>
        <taxon>Bacteria</taxon>
        <taxon>Bacillati</taxon>
        <taxon>Bacillota</taxon>
        <taxon>Bacilli</taxon>
        <taxon>Bacillales</taxon>
        <taxon>Bacillaceae</taxon>
        <taxon>Alteribacter</taxon>
    </lineage>
</organism>
<evidence type="ECO:0000256" key="1">
    <source>
        <dbReference type="SAM" id="MobiDB-lite"/>
    </source>
</evidence>
<dbReference type="OrthoDB" id="9764804at2"/>
<evidence type="ECO:0000256" key="2">
    <source>
        <dbReference type="SAM" id="SignalP"/>
    </source>
</evidence>
<keyword evidence="2" id="KW-0732">Signal</keyword>
<protein>
    <recommendedName>
        <fullName evidence="5">Sortilin N-terminal domain-containing protein</fullName>
    </recommendedName>
</protein>
<feature type="region of interest" description="Disordered" evidence="1">
    <location>
        <begin position="22"/>
        <end position="49"/>
    </location>
</feature>
<dbReference type="PROSITE" id="PS51257">
    <property type="entry name" value="PROKAR_LIPOPROTEIN"/>
    <property type="match status" value="1"/>
</dbReference>
<proteinExistence type="predicted"/>
<feature type="chain" id="PRO_5038333177" description="Sortilin N-terminal domain-containing protein" evidence="2">
    <location>
        <begin position="22"/>
        <end position="339"/>
    </location>
</feature>
<keyword evidence="4" id="KW-1185">Reference proteome</keyword>
<name>A0A3M7TLA5_9BACI</name>
<dbReference type="Gene3D" id="2.130.10.10">
    <property type="entry name" value="YVTN repeat-like/Quinoprotein amine dehydrogenase"/>
    <property type="match status" value="1"/>
</dbReference>